<keyword evidence="1" id="KW-0488">Methylation</keyword>
<accession>A0A803MPK0</accession>
<dbReference type="OrthoDB" id="691258at2759"/>
<dbReference type="PANTHER" id="PTHR45811:SF33">
    <property type="entry name" value="HEAVY METAL-ASSOCIATED ISOPRENYLATED PLANT PROTEIN 2-RELATED"/>
    <property type="match status" value="1"/>
</dbReference>
<dbReference type="GeneID" id="110739199"/>
<dbReference type="CDD" id="cd00371">
    <property type="entry name" value="HMA"/>
    <property type="match status" value="1"/>
</dbReference>
<dbReference type="GO" id="GO:0046872">
    <property type="term" value="F:metal ion binding"/>
    <property type="evidence" value="ECO:0007669"/>
    <property type="project" value="UniProtKB-KW"/>
</dbReference>
<dbReference type="KEGG" id="cqi:110739199"/>
<dbReference type="PROSITE" id="PS50846">
    <property type="entry name" value="HMA_2"/>
    <property type="match status" value="1"/>
</dbReference>
<keyword evidence="2" id="KW-0479">Metal-binding</keyword>
<dbReference type="InterPro" id="IPR006121">
    <property type="entry name" value="HMA_dom"/>
</dbReference>
<proteinExistence type="inferred from homology"/>
<sequence>MAKKRTVIKVAIINKKCQTDIMKAVAKIDGIEKLEVDVSKGTLTIIGEVEPVPIFKKLKKIGKAPEIISVGPPRPKCPPYCICNFCRPYVQCTSEPLPYQPCHFAPSYSNNMPCEFVAVQSYPSPSYDSPGQCTII</sequence>
<feature type="domain" description="HMA" evidence="6">
    <location>
        <begin position="3"/>
        <end position="66"/>
    </location>
</feature>
<dbReference type="Gramene" id="AUR62033201-RA">
    <property type="protein sequence ID" value="AUR62033201-RA:cds"/>
    <property type="gene ID" value="AUR62033201"/>
</dbReference>
<keyword evidence="4" id="KW-0636">Prenylation</keyword>
<dbReference type="InterPro" id="IPR051863">
    <property type="entry name" value="HIPP"/>
</dbReference>
<evidence type="ECO:0000256" key="2">
    <source>
        <dbReference type="ARBA" id="ARBA00022723"/>
    </source>
</evidence>
<dbReference type="Pfam" id="PF00403">
    <property type="entry name" value="HMA"/>
    <property type="match status" value="1"/>
</dbReference>
<evidence type="ECO:0000313" key="8">
    <source>
        <dbReference type="Proteomes" id="UP000596660"/>
    </source>
</evidence>
<name>A0A803MPK0_CHEQI</name>
<dbReference type="SMR" id="A0A803MPK0"/>
<reference evidence="7" key="1">
    <citation type="journal article" date="2017" name="Nature">
        <title>The genome of Chenopodium quinoa.</title>
        <authorList>
            <person name="Jarvis D.E."/>
            <person name="Ho Y.S."/>
            <person name="Lightfoot D.J."/>
            <person name="Schmoeckel S.M."/>
            <person name="Li B."/>
            <person name="Borm T.J.A."/>
            <person name="Ohyanagi H."/>
            <person name="Mineta K."/>
            <person name="Michell C.T."/>
            <person name="Saber N."/>
            <person name="Kharbatia N.M."/>
            <person name="Rupper R.R."/>
            <person name="Sharp A.R."/>
            <person name="Dally N."/>
            <person name="Boughton B.A."/>
            <person name="Woo Y.H."/>
            <person name="Gao G."/>
            <person name="Schijlen E.G.W.M."/>
            <person name="Guo X."/>
            <person name="Momin A.A."/>
            <person name="Negrao S."/>
            <person name="Al-Babili S."/>
            <person name="Gehring C."/>
            <person name="Roessner U."/>
            <person name="Jung C."/>
            <person name="Murphy K."/>
            <person name="Arold S.T."/>
            <person name="Gojobori T."/>
            <person name="van der Linden C.G."/>
            <person name="van Loo E.N."/>
            <person name="Jellen E.N."/>
            <person name="Maughan P.J."/>
            <person name="Tester M."/>
        </authorList>
    </citation>
    <scope>NUCLEOTIDE SEQUENCE [LARGE SCALE GENOMIC DNA]</scope>
    <source>
        <strain evidence="7">cv. PI 614886</strain>
    </source>
</reference>
<dbReference type="RefSeq" id="XP_021775347.1">
    <property type="nucleotide sequence ID" value="XM_021919655.1"/>
</dbReference>
<evidence type="ECO:0000256" key="5">
    <source>
        <dbReference type="ARBA" id="ARBA00024045"/>
    </source>
</evidence>
<dbReference type="Proteomes" id="UP000596660">
    <property type="component" value="Unplaced"/>
</dbReference>
<dbReference type="EnsemblPlants" id="AUR62033201-RA">
    <property type="protein sequence ID" value="AUR62033201-RA:cds"/>
    <property type="gene ID" value="AUR62033201"/>
</dbReference>
<dbReference type="PANTHER" id="PTHR45811">
    <property type="entry name" value="COPPER TRANSPORT PROTEIN FAMILY-RELATED"/>
    <property type="match status" value="1"/>
</dbReference>
<evidence type="ECO:0000256" key="4">
    <source>
        <dbReference type="ARBA" id="ARBA00023289"/>
    </source>
</evidence>
<dbReference type="InterPro" id="IPR036163">
    <property type="entry name" value="HMA_dom_sf"/>
</dbReference>
<evidence type="ECO:0000313" key="7">
    <source>
        <dbReference type="EnsemblPlants" id="AUR62033201-RA:cds"/>
    </source>
</evidence>
<evidence type="ECO:0000256" key="1">
    <source>
        <dbReference type="ARBA" id="ARBA00022481"/>
    </source>
</evidence>
<dbReference type="SUPFAM" id="SSF55008">
    <property type="entry name" value="HMA, heavy metal-associated domain"/>
    <property type="match status" value="1"/>
</dbReference>
<comment type="similarity">
    <text evidence="5">Belongs to the HIPP family.</text>
</comment>
<evidence type="ECO:0000256" key="3">
    <source>
        <dbReference type="ARBA" id="ARBA00023288"/>
    </source>
</evidence>
<evidence type="ECO:0000259" key="6">
    <source>
        <dbReference type="PROSITE" id="PS50846"/>
    </source>
</evidence>
<dbReference type="Gene3D" id="3.30.70.100">
    <property type="match status" value="1"/>
</dbReference>
<organism evidence="7 8">
    <name type="scientific">Chenopodium quinoa</name>
    <name type="common">Quinoa</name>
    <dbReference type="NCBI Taxonomy" id="63459"/>
    <lineage>
        <taxon>Eukaryota</taxon>
        <taxon>Viridiplantae</taxon>
        <taxon>Streptophyta</taxon>
        <taxon>Embryophyta</taxon>
        <taxon>Tracheophyta</taxon>
        <taxon>Spermatophyta</taxon>
        <taxon>Magnoliopsida</taxon>
        <taxon>eudicotyledons</taxon>
        <taxon>Gunneridae</taxon>
        <taxon>Pentapetalae</taxon>
        <taxon>Caryophyllales</taxon>
        <taxon>Chenopodiaceae</taxon>
        <taxon>Chenopodioideae</taxon>
        <taxon>Atripliceae</taxon>
        <taxon>Chenopodium</taxon>
    </lineage>
</organism>
<keyword evidence="8" id="KW-1185">Reference proteome</keyword>
<dbReference type="OMA" id="KICIMTT"/>
<keyword evidence="3" id="KW-0449">Lipoprotein</keyword>
<dbReference type="AlphaFoldDB" id="A0A803MPK0"/>
<protein>
    <recommendedName>
        <fullName evidence="6">HMA domain-containing protein</fullName>
    </recommendedName>
</protein>
<reference evidence="7" key="2">
    <citation type="submission" date="2021-03" db="UniProtKB">
        <authorList>
            <consortium name="EnsemblPlants"/>
        </authorList>
    </citation>
    <scope>IDENTIFICATION</scope>
</reference>
<gene>
    <name evidence="7" type="primary">LOC110739199</name>
</gene>